<dbReference type="EMBL" id="CP004145">
    <property type="protein sequence ID" value="AGO60047.1"/>
    <property type="molecule type" value="Genomic_DNA"/>
</dbReference>
<gene>
    <name evidence="1" type="ORF">FACI_IFERC00001G0067</name>
</gene>
<dbReference type="Proteomes" id="UP000014660">
    <property type="component" value="Chromosome"/>
</dbReference>
<dbReference type="PATRIC" id="fig|333146.12.peg.72"/>
<dbReference type="HOGENOM" id="CLU_917044_0_0_2"/>
<dbReference type="AlphaFoldDB" id="S0AMR1"/>
<dbReference type="KEGG" id="fac:FACI_IFERC01G0067"/>
<evidence type="ECO:0000313" key="1">
    <source>
        <dbReference type="EMBL" id="AGO60047.1"/>
    </source>
</evidence>
<reference evidence="1 2" key="1">
    <citation type="journal article" date="2007" name="Proc. Natl. Acad. Sci. U.S.A.">
        <title>Genome dynamics in a natural archaeal population.</title>
        <authorList>
            <person name="Allen E.E."/>
            <person name="Tyson G.W."/>
            <person name="Whitaker R.J."/>
            <person name="Detter J.C."/>
            <person name="Richardson P.M."/>
            <person name="Banfield J.F."/>
        </authorList>
    </citation>
    <scope>NUCLEOTIDE SEQUENCE [LARGE SCALE GENOMIC DNA]</scope>
    <source>
        <strain evidence="2">fer1</strain>
    </source>
</reference>
<sequence>MVINLNKEMYISREYKIGTKEKISIANNFIHDYYGQFLYTNKMENSSFFINASLPYEILDNNKRMLRFDNYNHIAEIKVEINDRIMKFTGLNSRKIEKSIEIAKSVKIKKSEILLFKISNNKFSELPATSVFYMPIKEIITKVYNKGSMDIKNRTSNNKLIKYAKFLEQLGIIKITVDGETYKFSIGEQAKLIEIKSKNPVMDLFDYSLLHGYDYLYNDIGIRSLSPYLKIANSLYYNVSKLGKNITVNENELNEFYNYMYNTKMEDYKFDVYLDNLSRVNIIDKKEDIVTGNRGIMEKLLKA</sequence>
<accession>S0AMR1</accession>
<name>S0AMR1_FERAC</name>
<proteinExistence type="predicted"/>
<protein>
    <submittedName>
        <fullName evidence="1">Uncharacterized protein</fullName>
    </submittedName>
</protein>
<organism evidence="1 2">
    <name type="scientific">Ferroplasma acidarmanus Fer1</name>
    <dbReference type="NCBI Taxonomy" id="333146"/>
    <lineage>
        <taxon>Archaea</taxon>
        <taxon>Methanobacteriati</taxon>
        <taxon>Thermoplasmatota</taxon>
        <taxon>Thermoplasmata</taxon>
        <taxon>Thermoplasmatales</taxon>
        <taxon>Ferroplasmaceae</taxon>
        <taxon>Ferroplasma</taxon>
    </lineage>
</organism>
<keyword evidence="2" id="KW-1185">Reference proteome</keyword>
<evidence type="ECO:0000313" key="2">
    <source>
        <dbReference type="Proteomes" id="UP000014660"/>
    </source>
</evidence>